<evidence type="ECO:0000313" key="2">
    <source>
        <dbReference type="Proteomes" id="UP001165083"/>
    </source>
</evidence>
<proteinExistence type="predicted"/>
<accession>A0A9W7CVU4</accession>
<organism evidence="1 2">
    <name type="scientific">Phytophthora lilii</name>
    <dbReference type="NCBI Taxonomy" id="2077276"/>
    <lineage>
        <taxon>Eukaryota</taxon>
        <taxon>Sar</taxon>
        <taxon>Stramenopiles</taxon>
        <taxon>Oomycota</taxon>
        <taxon>Peronosporomycetes</taxon>
        <taxon>Peronosporales</taxon>
        <taxon>Peronosporaceae</taxon>
        <taxon>Phytophthora</taxon>
    </lineage>
</organism>
<sequence length="187" mass="21813">MDRNELYENNNIEFNDLLFKSKKTTISSTVEIATLINQTLRVTLNNGEITYCHINAKAFEFNIEYNGIVENIKLSEILDEVRDNILYKRVILTPFGVKENNREEARNNLNLFPGFMQKHDKDFIINMDVVDVWLQHINNVLCNNNEQIYKYLLKYFTNLLLNPSKKSGALIIIKGLQGKNSTFDIFN</sequence>
<dbReference type="EMBL" id="BSXW01002859">
    <property type="protein sequence ID" value="GMF44048.1"/>
    <property type="molecule type" value="Genomic_DNA"/>
</dbReference>
<name>A0A9W7CVU4_9STRA</name>
<dbReference type="AlphaFoldDB" id="A0A9W7CVU4"/>
<reference evidence="1" key="1">
    <citation type="submission" date="2023-04" db="EMBL/GenBank/DDBJ databases">
        <title>Phytophthora lilii NBRC 32176.</title>
        <authorList>
            <person name="Ichikawa N."/>
            <person name="Sato H."/>
            <person name="Tonouchi N."/>
        </authorList>
    </citation>
    <scope>NUCLEOTIDE SEQUENCE</scope>
    <source>
        <strain evidence="1">NBRC 32176</strain>
    </source>
</reference>
<comment type="caution">
    <text evidence="1">The sequence shown here is derived from an EMBL/GenBank/DDBJ whole genome shotgun (WGS) entry which is preliminary data.</text>
</comment>
<gene>
    <name evidence="1" type="ORF">Plil01_001690500</name>
</gene>
<protein>
    <submittedName>
        <fullName evidence="1">Unnamed protein product</fullName>
    </submittedName>
</protein>
<keyword evidence="2" id="KW-1185">Reference proteome</keyword>
<evidence type="ECO:0000313" key="1">
    <source>
        <dbReference type="EMBL" id="GMF44048.1"/>
    </source>
</evidence>
<dbReference type="OrthoDB" id="2425743at2759"/>
<dbReference type="Proteomes" id="UP001165083">
    <property type="component" value="Unassembled WGS sequence"/>
</dbReference>